<dbReference type="InterPro" id="IPR056916">
    <property type="entry name" value="NTS_TR130"/>
</dbReference>
<evidence type="ECO:0000259" key="7">
    <source>
        <dbReference type="Pfam" id="PF23274"/>
    </source>
</evidence>
<evidence type="ECO:0008006" key="12">
    <source>
        <dbReference type="Google" id="ProtNLM"/>
    </source>
</evidence>
<feature type="domain" description="DUF7078" evidence="8">
    <location>
        <begin position="973"/>
        <end position="1060"/>
    </location>
</feature>
<dbReference type="EMBL" id="KV454544">
    <property type="protein sequence ID" value="ODV65720.1"/>
    <property type="molecule type" value="Genomic_DNA"/>
</dbReference>
<dbReference type="STRING" id="984485.A0A1E4REP1"/>
<evidence type="ECO:0000256" key="2">
    <source>
        <dbReference type="ARBA" id="ARBA00022448"/>
    </source>
</evidence>
<dbReference type="PANTHER" id="PTHR13251:SF3">
    <property type="entry name" value="TRAFFICKING PROTEIN PARTICLE COMPLEX SUBUNIT 10"/>
    <property type="match status" value="1"/>
</dbReference>
<dbReference type="Proteomes" id="UP000095085">
    <property type="component" value="Unassembled WGS sequence"/>
</dbReference>
<evidence type="ECO:0000256" key="1">
    <source>
        <dbReference type="ARBA" id="ARBA00004555"/>
    </source>
</evidence>
<keyword evidence="11" id="KW-1185">Reference proteome</keyword>
<evidence type="ECO:0000313" key="11">
    <source>
        <dbReference type="Proteomes" id="UP000095085"/>
    </source>
</evidence>
<dbReference type="InterPro" id="IPR056913">
    <property type="entry name" value="TRAPPC10/Trs130_N"/>
</dbReference>
<feature type="domain" description="DUF7076" evidence="6">
    <location>
        <begin position="589"/>
        <end position="714"/>
    </location>
</feature>
<evidence type="ECO:0000259" key="8">
    <source>
        <dbReference type="Pfam" id="PF23285"/>
    </source>
</evidence>
<accession>A0A1E4REP1</accession>
<dbReference type="OrthoDB" id="10256906at2759"/>
<evidence type="ECO:0000259" key="5">
    <source>
        <dbReference type="Pfam" id="PF23036"/>
    </source>
</evidence>
<evidence type="ECO:0000256" key="3">
    <source>
        <dbReference type="ARBA" id="ARBA00023034"/>
    </source>
</evidence>
<feature type="domain" description="TRAPPC10/Trs130 C-terminal" evidence="4">
    <location>
        <begin position="1083"/>
        <end position="1230"/>
    </location>
</feature>
<evidence type="ECO:0000259" key="4">
    <source>
        <dbReference type="Pfam" id="PF12584"/>
    </source>
</evidence>
<dbReference type="AlphaFoldDB" id="A0A1E4REP1"/>
<dbReference type="Pfam" id="PF23274">
    <property type="entry name" value="DUF7077"/>
    <property type="match status" value="1"/>
</dbReference>
<dbReference type="InterPro" id="IPR045126">
    <property type="entry name" value="TRAPPC10/Trs130"/>
</dbReference>
<name>A0A1E4REP1_9ASCO</name>
<dbReference type="GO" id="GO:1990071">
    <property type="term" value="C:TRAPPII protein complex"/>
    <property type="evidence" value="ECO:0007669"/>
    <property type="project" value="InterPro"/>
</dbReference>
<dbReference type="RefSeq" id="XP_020074787.1">
    <property type="nucleotide sequence ID" value="XM_020223317.1"/>
</dbReference>
<evidence type="ECO:0000313" key="10">
    <source>
        <dbReference type="EMBL" id="ODV65720.1"/>
    </source>
</evidence>
<dbReference type="InterPro" id="IPR055505">
    <property type="entry name" value="DUF7077"/>
</dbReference>
<dbReference type="GeneID" id="30997866"/>
<dbReference type="GO" id="GO:0006891">
    <property type="term" value="P:intra-Golgi vesicle-mediated transport"/>
    <property type="evidence" value="ECO:0007669"/>
    <property type="project" value="TreeGrafter"/>
</dbReference>
<evidence type="ECO:0000259" key="9">
    <source>
        <dbReference type="Pfam" id="PF24967"/>
    </source>
</evidence>
<protein>
    <recommendedName>
        <fullName evidence="12">Trafficking protein particle complex II-specific subunit 130</fullName>
    </recommendedName>
</protein>
<gene>
    <name evidence="10" type="ORF">HYPBUDRAFT_243648</name>
</gene>
<dbReference type="GO" id="GO:0034498">
    <property type="term" value="P:early endosome to Golgi transport"/>
    <property type="evidence" value="ECO:0007669"/>
    <property type="project" value="TreeGrafter"/>
</dbReference>
<feature type="domain" description="TRAPPC10/Trs130 N-terminal" evidence="5">
    <location>
        <begin position="12"/>
        <end position="328"/>
    </location>
</feature>
<evidence type="ECO:0000259" key="6">
    <source>
        <dbReference type="Pfam" id="PF23273"/>
    </source>
</evidence>
<dbReference type="Pfam" id="PF12584">
    <property type="entry name" value="TRAPPC10"/>
    <property type="match status" value="1"/>
</dbReference>
<dbReference type="Pfam" id="PF24967">
    <property type="entry name" value="NTS_TR130"/>
    <property type="match status" value="1"/>
</dbReference>
<dbReference type="Pfam" id="PF23273">
    <property type="entry name" value="DUF7076"/>
    <property type="match status" value="1"/>
</dbReference>
<dbReference type="Pfam" id="PF23036">
    <property type="entry name" value="TRAPPC10_1st"/>
    <property type="match status" value="1"/>
</dbReference>
<feature type="domain" description="Trs130 NTS" evidence="9">
    <location>
        <begin position="341"/>
        <end position="544"/>
    </location>
</feature>
<sequence length="1260" mass="144745">MELSDLNLRNPIKVGYYNPFDIYLTIKDDFESKFPLTNLHWKYHPLKPLKSIPLLPVKLIEEVPKSVAHEVDNDSVYIRLMFIKVESIDTYRSQVRPLIKAWMNKLVENSGLEWAIILFIPSSGKDKTSSIIKTSAFDKLKMDFGVDGKELPSSLNDEDSDSENEHCFKLKESYENDIQKLEAYNDITGKLKSLLLKSFNRQYQTYNDEIIQHDIEKGSIDLDIPKFNMKLKLANLLNDMRLLQESFDIYNELTTDLAHLQSKFPEKFENALITIPKDFTNYVFESSFDLKNLKNKLFNYQSNSVNILEIKILLFINKSILLQSLSNFATSISISSLFISNLFQNVIYFLNDLNSMFPNQNLEEWSYIIVDNYLNLPICDKLIEINNKNNSESTQTYNLNEIYEFKGELRLLQRNLLSKLAEKKHFSFTEILQDISLDDEGKKPELELSFEPLISILESETKYYDYFEKLTEAIIQDFVAAERSKSIDILSIDLAILNYKRGNYAEALNILQDSYEFFIQNGWNFMGGILLEIYLECIEKTQNTAASLILTTCLKLFSNLTNKDNNKVGINNYGRTKKQTQVKSLFEKIVNYSTKLDHTYKFPIKHLFDFKILPFIKPAKQKTDKNYVEVEIDNFFGIDFHFDSIELVLSSKSSEEDPVNGANQLLFKSNNLSLSQNLKNLLKVHTTDFQIGVFNLSNLIIKVNDKLHLVQNISELEIQDDEVSVENNTTVIRHSKNSILTDSIVGGPHHASDDDTLVPYQEFIMYQNLKKFRCEFLNPLQIRLGKSSVALKLLNGEAAVENIRATISPISTGLSIDGKLNENFTLDSLKANETHIFDIPYIYLGEDQIIEFLAKVIYTVNGEEFQHIIKEKIDKTLTISVSVQDIFKSDFVFSKFQVGTSNAKLPIRILSNDLKTLNENYKIEKPPSVPNGRSHVTFGEQPASFFYKIIPNTNYTIDVSDTLDLSVNYSNLQDECLAIIEHFMLNYFEENDILDYWFLFKGQIFKHLKFDLNRYAIFGTVVLTNYYEVGLLAEKLTNQHIDVLKVKNLLTGFFQSLFCETNELSKSVIPSSEFSQRELLISVPIPVLSILQIVDFEFERKPQYVVGEPILVKLKVESTSRWSTQSPLRDDVEASASEDTQDLSILAESSPHKASPDKSLIKASKAEKDSFQITIQNDENWLISGLKKQSFDIDPSKIVNENDFELILIPLNVGKLLLPRISIKSMNLNSKNDISMDFSVKNGLDTLLVVPELDSITFSF</sequence>
<proteinExistence type="predicted"/>
<dbReference type="InterPro" id="IPR055506">
    <property type="entry name" value="DUF7078"/>
</dbReference>
<feature type="domain" description="DUF7077" evidence="7">
    <location>
        <begin position="770"/>
        <end position="874"/>
    </location>
</feature>
<keyword evidence="2" id="KW-0813">Transport</keyword>
<keyword evidence="3" id="KW-0333">Golgi apparatus</keyword>
<reference evidence="11" key="1">
    <citation type="submission" date="2016-05" db="EMBL/GenBank/DDBJ databases">
        <title>Comparative genomics of biotechnologically important yeasts.</title>
        <authorList>
            <consortium name="DOE Joint Genome Institute"/>
            <person name="Riley R."/>
            <person name="Haridas S."/>
            <person name="Wolfe K.H."/>
            <person name="Lopes M.R."/>
            <person name="Hittinger C.T."/>
            <person name="Goker M."/>
            <person name="Salamov A."/>
            <person name="Wisecaver J."/>
            <person name="Long T.M."/>
            <person name="Aerts A.L."/>
            <person name="Barry K."/>
            <person name="Choi C."/>
            <person name="Clum A."/>
            <person name="Coughlan A.Y."/>
            <person name="Deshpande S."/>
            <person name="Douglass A.P."/>
            <person name="Hanson S.J."/>
            <person name="Klenk H.-P."/>
            <person name="Labutti K."/>
            <person name="Lapidus A."/>
            <person name="Lindquist E."/>
            <person name="Lipzen A."/>
            <person name="Meier-Kolthoff J.P."/>
            <person name="Ohm R.A."/>
            <person name="Otillar R.P."/>
            <person name="Pangilinan J."/>
            <person name="Peng Y."/>
            <person name="Rokas A."/>
            <person name="Rosa C.A."/>
            <person name="Scheuner C."/>
            <person name="Sibirny A.A."/>
            <person name="Slot J.C."/>
            <person name="Stielow J.B."/>
            <person name="Sun H."/>
            <person name="Kurtzman C.P."/>
            <person name="Blackwell M."/>
            <person name="Grigoriev I.V."/>
            <person name="Jeffries T.W."/>
        </authorList>
    </citation>
    <scope>NUCLEOTIDE SEQUENCE [LARGE SCALE GENOMIC DNA]</scope>
    <source>
        <strain evidence="11">NRRL Y-1933</strain>
    </source>
</reference>
<dbReference type="GO" id="GO:0005829">
    <property type="term" value="C:cytosol"/>
    <property type="evidence" value="ECO:0007669"/>
    <property type="project" value="GOC"/>
</dbReference>
<dbReference type="PANTHER" id="PTHR13251">
    <property type="entry name" value="EPILEPSY HOLOPROSENCEPHALY CANDIDATE 1/TMEM1"/>
    <property type="match status" value="1"/>
</dbReference>
<organism evidence="10 11">
    <name type="scientific">Hyphopichia burtonii NRRL Y-1933</name>
    <dbReference type="NCBI Taxonomy" id="984485"/>
    <lineage>
        <taxon>Eukaryota</taxon>
        <taxon>Fungi</taxon>
        <taxon>Dikarya</taxon>
        <taxon>Ascomycota</taxon>
        <taxon>Saccharomycotina</taxon>
        <taxon>Pichiomycetes</taxon>
        <taxon>Debaryomycetaceae</taxon>
        <taxon>Hyphopichia</taxon>
    </lineage>
</organism>
<dbReference type="InterPro" id="IPR055504">
    <property type="entry name" value="DUF7076"/>
</dbReference>
<dbReference type="InterPro" id="IPR022233">
    <property type="entry name" value="TRAPPC10/Trs130_C"/>
</dbReference>
<dbReference type="Pfam" id="PF23285">
    <property type="entry name" value="DUF7078"/>
    <property type="match status" value="1"/>
</dbReference>
<comment type="subcellular location">
    <subcellularLocation>
        <location evidence="1">Golgi apparatus</location>
    </subcellularLocation>
</comment>